<evidence type="ECO:0000256" key="18">
    <source>
        <dbReference type="SAM" id="Phobius"/>
    </source>
</evidence>
<dbReference type="Gene3D" id="1.10.287.70">
    <property type="match status" value="1"/>
</dbReference>
<dbReference type="InterPro" id="IPR001828">
    <property type="entry name" value="ANF_lig-bd_rcpt"/>
</dbReference>
<feature type="domain" description="Ionotropic glutamate receptor C-terminal" evidence="19">
    <location>
        <begin position="252"/>
        <end position="612"/>
    </location>
</feature>
<keyword evidence="3 18" id="KW-0812">Transmembrane</keyword>
<evidence type="ECO:0000313" key="22">
    <source>
        <dbReference type="WBParaSite" id="maker-uti_cns_0012187-snap-gene-0.4-mRNA-1"/>
    </source>
</evidence>
<evidence type="ECO:0000256" key="10">
    <source>
        <dbReference type="ARBA" id="ARBA00023180"/>
    </source>
</evidence>
<evidence type="ECO:0000259" key="19">
    <source>
        <dbReference type="SMART" id="SM00079"/>
    </source>
</evidence>
<evidence type="ECO:0000256" key="7">
    <source>
        <dbReference type="ARBA" id="ARBA00023065"/>
    </source>
</evidence>
<dbReference type="GO" id="GO:0045211">
    <property type="term" value="C:postsynaptic membrane"/>
    <property type="evidence" value="ECO:0007669"/>
    <property type="project" value="UniProtKB-SubCell"/>
</dbReference>
<evidence type="ECO:0000256" key="12">
    <source>
        <dbReference type="ARBA" id="ARBA00023286"/>
    </source>
</evidence>
<dbReference type="SMART" id="SM00079">
    <property type="entry name" value="PBPe"/>
    <property type="match status" value="1"/>
</dbReference>
<organism evidence="21 22">
    <name type="scientific">Macrostomum lignano</name>
    <dbReference type="NCBI Taxonomy" id="282301"/>
    <lineage>
        <taxon>Eukaryota</taxon>
        <taxon>Metazoa</taxon>
        <taxon>Spiralia</taxon>
        <taxon>Lophotrochozoa</taxon>
        <taxon>Platyhelminthes</taxon>
        <taxon>Rhabditophora</taxon>
        <taxon>Macrostomorpha</taxon>
        <taxon>Macrostomida</taxon>
        <taxon>Macrostomidae</taxon>
        <taxon>Macrostomum</taxon>
    </lineage>
</organism>
<evidence type="ECO:0000256" key="16">
    <source>
        <dbReference type="PIRSR" id="PIRSR601508-2"/>
    </source>
</evidence>
<keyword evidence="2" id="KW-1003">Cell membrane</keyword>
<feature type="binding site" evidence="15">
    <location>
        <position position="549"/>
    </location>
    <ligand>
        <name>L-glutamate</name>
        <dbReference type="ChEBI" id="CHEBI:29985"/>
    </ligand>
</feature>
<feature type="binding site" evidence="15">
    <location>
        <position position="346"/>
    </location>
    <ligand>
        <name>L-glutamate</name>
        <dbReference type="ChEBI" id="CHEBI:29985"/>
    </ligand>
</feature>
<dbReference type="InterPro" id="IPR001320">
    <property type="entry name" value="Iontro_rcpt_C"/>
</dbReference>
<feature type="binding site" evidence="15">
    <location>
        <position position="351"/>
    </location>
    <ligand>
        <name>L-glutamate</name>
        <dbReference type="ChEBI" id="CHEBI:29985"/>
    </ligand>
</feature>
<feature type="site" description="Crucial to convey clamshell closure to channel opening" evidence="16">
    <location>
        <position position="479"/>
    </location>
</feature>
<dbReference type="InterPro" id="IPR015683">
    <property type="entry name" value="Ionotropic_Glu_rcpt"/>
</dbReference>
<dbReference type="SUPFAM" id="SSF53822">
    <property type="entry name" value="Periplasmic binding protein-like I"/>
    <property type="match status" value="1"/>
</dbReference>
<evidence type="ECO:0000256" key="6">
    <source>
        <dbReference type="ARBA" id="ARBA00023018"/>
    </source>
</evidence>
<dbReference type="InterPro" id="IPR028082">
    <property type="entry name" value="Peripla_BP_I"/>
</dbReference>
<dbReference type="FunFam" id="3.40.190.10:FF:000060">
    <property type="entry name" value="Glutamate receptor ionotropic, kainate 1"/>
    <property type="match status" value="1"/>
</dbReference>
<dbReference type="Gene3D" id="3.40.190.10">
    <property type="entry name" value="Periplasmic binding protein-like II"/>
    <property type="match status" value="2"/>
</dbReference>
<dbReference type="AlphaFoldDB" id="A0A1I8IGL0"/>
<dbReference type="Pfam" id="PF10613">
    <property type="entry name" value="Lig_chan-Glu_bd"/>
    <property type="match status" value="1"/>
</dbReference>
<reference evidence="22" key="1">
    <citation type="submission" date="2016-11" db="UniProtKB">
        <authorList>
            <consortium name="WormBaseParasite"/>
        </authorList>
    </citation>
    <scope>IDENTIFICATION</scope>
</reference>
<feature type="domain" description="Ionotropic glutamate receptor L-glutamate and glycine-binding" evidence="20">
    <location>
        <begin position="262"/>
        <end position="335"/>
    </location>
</feature>
<evidence type="ECO:0000256" key="14">
    <source>
        <dbReference type="ARBA" id="ARBA00034104"/>
    </source>
</evidence>
<keyword evidence="13" id="KW-0407">Ion channel</keyword>
<evidence type="ECO:0000256" key="11">
    <source>
        <dbReference type="ARBA" id="ARBA00023257"/>
    </source>
</evidence>
<evidence type="ECO:0000256" key="2">
    <source>
        <dbReference type="ARBA" id="ARBA00022475"/>
    </source>
</evidence>
<dbReference type="Pfam" id="PF00060">
    <property type="entry name" value="Lig_chan"/>
    <property type="match status" value="1"/>
</dbReference>
<keyword evidence="1" id="KW-0813">Transport</keyword>
<keyword evidence="21" id="KW-1185">Reference proteome</keyword>
<keyword evidence="10" id="KW-0325">Glycoprotein</keyword>
<evidence type="ECO:0000256" key="8">
    <source>
        <dbReference type="ARBA" id="ARBA00023136"/>
    </source>
</evidence>
<dbReference type="InterPro" id="IPR019594">
    <property type="entry name" value="Glu/Gly-bd"/>
</dbReference>
<keyword evidence="9" id="KW-0675">Receptor</keyword>
<dbReference type="GO" id="GO:0038023">
    <property type="term" value="F:signaling receptor activity"/>
    <property type="evidence" value="ECO:0007669"/>
    <property type="project" value="InterPro"/>
</dbReference>
<dbReference type="WBParaSite" id="maker-uti_cns_0012187-snap-gene-0.4-mRNA-1">
    <property type="protein sequence ID" value="maker-uti_cns_0012187-snap-gene-0.4-mRNA-1"/>
    <property type="gene ID" value="maker-uti_cns_0012187-snap-gene-0.4"/>
</dbReference>
<dbReference type="Pfam" id="PF01094">
    <property type="entry name" value="ANF_receptor"/>
    <property type="match status" value="1"/>
</dbReference>
<evidence type="ECO:0000256" key="5">
    <source>
        <dbReference type="ARBA" id="ARBA00022989"/>
    </source>
</evidence>
<keyword evidence="8 18" id="KW-0472">Membrane</keyword>
<dbReference type="FunFam" id="1.10.287.70:FF:000010">
    <property type="entry name" value="Putative glutamate receptor ionotropic kainate 1"/>
    <property type="match status" value="1"/>
</dbReference>
<name>A0A1I8IGL0_9PLAT</name>
<comment type="subcellular location">
    <subcellularLocation>
        <location evidence="14">Postsynaptic cell membrane</location>
        <topology evidence="14">Multi-pass membrane protein</topology>
    </subcellularLocation>
</comment>
<evidence type="ECO:0000256" key="17">
    <source>
        <dbReference type="PIRSR" id="PIRSR601508-3"/>
    </source>
</evidence>
<dbReference type="InterPro" id="IPR001508">
    <property type="entry name" value="Iono_Glu_rcpt_met"/>
</dbReference>
<dbReference type="SUPFAM" id="SSF53850">
    <property type="entry name" value="Periplasmic binding protein-like II"/>
    <property type="match status" value="1"/>
</dbReference>
<keyword evidence="4" id="KW-0732">Signal</keyword>
<dbReference type="GO" id="GO:0015276">
    <property type="term" value="F:ligand-gated monoatomic ion channel activity"/>
    <property type="evidence" value="ECO:0007669"/>
    <property type="project" value="InterPro"/>
</dbReference>
<dbReference type="Proteomes" id="UP000095280">
    <property type="component" value="Unplaced"/>
</dbReference>
<dbReference type="Gene3D" id="3.40.50.2300">
    <property type="match status" value="2"/>
</dbReference>
<dbReference type="SMART" id="SM00918">
    <property type="entry name" value="Lig_chan-Glu_bd"/>
    <property type="match status" value="1"/>
</dbReference>
<dbReference type="PRINTS" id="PR00177">
    <property type="entry name" value="NMDARECEPTOR"/>
</dbReference>
<dbReference type="PANTHER" id="PTHR18966">
    <property type="entry name" value="IONOTROPIC GLUTAMATE RECEPTOR"/>
    <property type="match status" value="1"/>
</dbReference>
<proteinExistence type="predicted"/>
<evidence type="ECO:0000259" key="20">
    <source>
        <dbReference type="SMART" id="SM00918"/>
    </source>
</evidence>
<dbReference type="FunFam" id="3.40.190.10:FF:000024">
    <property type="entry name" value="Glutamate receptor, ionotropic, delta 1"/>
    <property type="match status" value="1"/>
</dbReference>
<evidence type="ECO:0000256" key="4">
    <source>
        <dbReference type="ARBA" id="ARBA00022729"/>
    </source>
</evidence>
<evidence type="ECO:0000256" key="3">
    <source>
        <dbReference type="ARBA" id="ARBA00022692"/>
    </source>
</evidence>
<protein>
    <submittedName>
        <fullName evidence="22">PBPe domain-containing protein</fullName>
    </submittedName>
</protein>
<evidence type="ECO:0000256" key="9">
    <source>
        <dbReference type="ARBA" id="ARBA00023170"/>
    </source>
</evidence>
<evidence type="ECO:0000313" key="21">
    <source>
        <dbReference type="Proteomes" id="UP000095280"/>
    </source>
</evidence>
<keyword evidence="5 18" id="KW-1133">Transmembrane helix</keyword>
<evidence type="ECO:0000256" key="1">
    <source>
        <dbReference type="ARBA" id="ARBA00022448"/>
    </source>
</evidence>
<keyword evidence="11" id="KW-0628">Postsynaptic cell membrane</keyword>
<feature type="binding site" evidence="15">
    <location>
        <position position="501"/>
    </location>
    <ligand>
        <name>L-glutamate</name>
        <dbReference type="ChEBI" id="CHEBI:29985"/>
    </ligand>
</feature>
<feature type="transmembrane region" description="Helical" evidence="18">
    <location>
        <begin position="451"/>
        <end position="472"/>
    </location>
</feature>
<evidence type="ECO:0000256" key="13">
    <source>
        <dbReference type="ARBA" id="ARBA00023303"/>
    </source>
</evidence>
<accession>A0A1I8IGL0</accession>
<keyword evidence="12" id="KW-1071">Ligand-gated ion channel</keyword>
<feature type="disulfide bond" evidence="17">
    <location>
        <begin position="561"/>
        <end position="619"/>
    </location>
</feature>
<feature type="binding site" evidence="15">
    <location>
        <position position="500"/>
    </location>
    <ligand>
        <name>L-glutamate</name>
        <dbReference type="ChEBI" id="CHEBI:29985"/>
    </ligand>
</feature>
<keyword evidence="17" id="KW-1015">Disulfide bond</keyword>
<keyword evidence="6" id="KW-0770">Synapse</keyword>
<keyword evidence="7" id="KW-0406">Ion transport</keyword>
<sequence>MSALIRQWRLQSGTYEYVMKYFSKLGQYNFLVDVPVSQLMQFFQTAHRLNMTREYYNYYFTTWDVDRVNFSQLAPYFSGANLTAFSLVPRDLPAKLAPESREFVRRLIAEQHRLVPYMDDFLPTEAALMHDALHMLALGLQAATRSKNIQPTPLNCRRRNLWSDGATLVNYVVASSTSSNSDGQKLCFQPLSGPISLDNLGFRSDFNLLIEERLPYTGAHQLGYWAQRGGLVITKNYTQTKEEIRESLRKKTLRVTTLSDSPFVFYNRTLQPGQEPSSDPKDWDGFCIELLKQISAKLGFNISLHLVRDGQYGKILGQGPDGREVWNGMIGELMNRTADLAIASLTITYDRERVIDFTTPFMSLGLSIIYKKPQKEKPSLFSFLHPFILFTVARFSPFEWYNPHACHPDSDVVENQFNITNSLWFTIGSLMQQGSEMAPRANSTRIVSGSWWFFTLIMISSYTANLAAFLTVKRMKSPIENVEDLSKQNEIMYGILEGGSTFHFFQKATIPTYKSMFDFMSSNSAKCFVKSTPEGIERVLNENYAFILESTWNEYYTQRNCKLMQVGGLLDSKGYGIGMPAGSPYVDVFSETILELQKSQAIESLRQKWWRKFNISKPCDDTDGPSGNRHPTNALGLEQIGGAFIILTAGMLLSVLCAGIEFCFKHIKHSVSVGWDS</sequence>
<evidence type="ECO:0000256" key="15">
    <source>
        <dbReference type="PIRSR" id="PIRSR601508-1"/>
    </source>
</evidence>